<dbReference type="InterPro" id="IPR039421">
    <property type="entry name" value="Type_1_exporter"/>
</dbReference>
<evidence type="ECO:0000256" key="11">
    <source>
        <dbReference type="SAM" id="SignalP"/>
    </source>
</evidence>
<reference evidence="13" key="1">
    <citation type="journal article" date="2007" name="Science">
        <title>Draft genome of the filarial nematode parasite Brugia malayi.</title>
        <authorList>
            <person name="Ghedin E."/>
            <person name="Wang S."/>
            <person name="Spiro D."/>
            <person name="Caler E."/>
            <person name="Zhao Q."/>
            <person name="Crabtree J."/>
            <person name="Allen J.E."/>
            <person name="Delcher A.L."/>
            <person name="Guiliano D.B."/>
            <person name="Miranda-Saavedra D."/>
            <person name="Angiuoli S.V."/>
            <person name="Creasy T."/>
            <person name="Amedeo P."/>
            <person name="Haas B."/>
            <person name="El-Sayed N.M."/>
            <person name="Wortman J.R."/>
            <person name="Feldblyum T."/>
            <person name="Tallon L."/>
            <person name="Schatz M."/>
            <person name="Shumway M."/>
            <person name="Koo H."/>
            <person name="Salzberg S.L."/>
            <person name="Schobel S."/>
            <person name="Pertea M."/>
            <person name="Pop M."/>
            <person name="White O."/>
            <person name="Barton G.J."/>
            <person name="Carlow C.K."/>
            <person name="Crawford M.J."/>
            <person name="Daub J."/>
            <person name="Dimmic M.W."/>
            <person name="Estes C.F."/>
            <person name="Foster J.M."/>
            <person name="Ganatra M."/>
            <person name="Gregory W.F."/>
            <person name="Johnson N.M."/>
            <person name="Jin J."/>
            <person name="Komuniecki R."/>
            <person name="Korf I."/>
            <person name="Kumar S."/>
            <person name="Laney S."/>
            <person name="Li B.W."/>
            <person name="Li W."/>
            <person name="Lindblom T.H."/>
            <person name="Lustigman S."/>
            <person name="Ma D."/>
            <person name="Maina C.V."/>
            <person name="Martin D.M."/>
            <person name="McCarter J.P."/>
            <person name="McReynolds L."/>
            <person name="Mitreva M."/>
            <person name="Nutman T.B."/>
            <person name="Parkinson J."/>
            <person name="Peregrin-Alvarez J.M."/>
            <person name="Poole C."/>
            <person name="Ren Q."/>
            <person name="Saunders L."/>
            <person name="Sluder A.E."/>
            <person name="Smith K."/>
            <person name="Stanke M."/>
            <person name="Unnasch T.R."/>
            <person name="Ware J."/>
            <person name="Wei A.D."/>
            <person name="Weil G."/>
            <person name="Williams D.J."/>
            <person name="Zhang Y."/>
            <person name="Williams S.A."/>
            <person name="Fraser-Liggett C."/>
            <person name="Slatko B."/>
            <person name="Blaxter M.L."/>
            <person name="Scott A.L."/>
        </authorList>
    </citation>
    <scope>NUCLEOTIDE SEQUENCE</scope>
    <source>
        <strain evidence="13">FR3</strain>
    </source>
</reference>
<evidence type="ECO:0000256" key="10">
    <source>
        <dbReference type="ARBA" id="ARBA00023180"/>
    </source>
</evidence>
<evidence type="ECO:0000259" key="12">
    <source>
        <dbReference type="PROSITE" id="PS50893"/>
    </source>
</evidence>
<feature type="chain" id="PRO_5012204524" evidence="11">
    <location>
        <begin position="16"/>
        <end position="262"/>
    </location>
</feature>
<feature type="signal peptide" evidence="11">
    <location>
        <begin position="1"/>
        <end position="15"/>
    </location>
</feature>
<keyword evidence="11" id="KW-0732">Signal</keyword>
<dbReference type="GO" id="GO:0005743">
    <property type="term" value="C:mitochondrial inner membrane"/>
    <property type="evidence" value="ECO:0007669"/>
    <property type="project" value="TreeGrafter"/>
</dbReference>
<evidence type="ECO:0000256" key="1">
    <source>
        <dbReference type="ARBA" id="ARBA00004651"/>
    </source>
</evidence>
<dbReference type="PROSITE" id="PS50893">
    <property type="entry name" value="ABC_TRANSPORTER_2"/>
    <property type="match status" value="1"/>
</dbReference>
<evidence type="ECO:0000256" key="6">
    <source>
        <dbReference type="ARBA" id="ARBA00022741"/>
    </source>
</evidence>
<dbReference type="InterPro" id="IPR017871">
    <property type="entry name" value="ABC_transporter-like_CS"/>
</dbReference>
<dbReference type="GO" id="GO:0090374">
    <property type="term" value="P:oligopeptide export from mitochondrion"/>
    <property type="evidence" value="ECO:0007669"/>
    <property type="project" value="TreeGrafter"/>
</dbReference>
<feature type="domain" description="ABC transporter" evidence="12">
    <location>
        <begin position="22"/>
        <end position="258"/>
    </location>
</feature>
<dbReference type="FunFam" id="3.40.50.300:FF:000066">
    <property type="entry name" value="ABC transporter B family member 1"/>
    <property type="match status" value="1"/>
</dbReference>
<reference evidence="13" key="2">
    <citation type="submission" date="2012-12" db="EMBL/GenBank/DDBJ databases">
        <authorList>
            <consortium name="WormBase Consortium"/>
            <person name="Ghedin E."/>
            <person name="Paulini M."/>
        </authorList>
    </citation>
    <scope>NUCLEOTIDE SEQUENCE</scope>
    <source>
        <strain evidence="13">FR3</strain>
    </source>
</reference>
<dbReference type="AlphaFoldDB" id="A0A1I9G8F2"/>
<name>A0A1I9G8F2_BRUMA</name>
<keyword evidence="6" id="KW-0547">Nucleotide-binding</keyword>
<evidence type="ECO:0000256" key="2">
    <source>
        <dbReference type="ARBA" id="ARBA00007577"/>
    </source>
</evidence>
<evidence type="ECO:0000256" key="3">
    <source>
        <dbReference type="ARBA" id="ARBA00022448"/>
    </source>
</evidence>
<dbReference type="CDD" id="cd03249">
    <property type="entry name" value="ABC_MTABC3_MDL1_MDL2"/>
    <property type="match status" value="1"/>
</dbReference>
<evidence type="ECO:0000256" key="5">
    <source>
        <dbReference type="ARBA" id="ARBA00022737"/>
    </source>
</evidence>
<keyword evidence="7" id="KW-0067">ATP-binding</keyword>
<dbReference type="InterPro" id="IPR027417">
    <property type="entry name" value="P-loop_NTPase"/>
</dbReference>
<dbReference type="PANTHER" id="PTHR43394">
    <property type="entry name" value="ATP-DEPENDENT PERMEASE MDL1, MITOCHONDRIAL"/>
    <property type="match status" value="1"/>
</dbReference>
<gene>
    <name evidence="13" type="primary">Bm6676</name>
    <name evidence="13" type="ORF">BM_Bm6676</name>
</gene>
<keyword evidence="3" id="KW-0813">Transport</keyword>
<keyword evidence="4" id="KW-0812">Transmembrane</keyword>
<evidence type="ECO:0000313" key="13">
    <source>
        <dbReference type="EMBL" id="CDQ06128.1"/>
    </source>
</evidence>
<dbReference type="Gene3D" id="3.40.50.300">
    <property type="entry name" value="P-loop containing nucleotide triphosphate hydrolases"/>
    <property type="match status" value="1"/>
</dbReference>
<evidence type="ECO:0000256" key="8">
    <source>
        <dbReference type="ARBA" id="ARBA00022989"/>
    </source>
</evidence>
<dbReference type="GO" id="GO:0016887">
    <property type="term" value="F:ATP hydrolysis activity"/>
    <property type="evidence" value="ECO:0007669"/>
    <property type="project" value="InterPro"/>
</dbReference>
<comment type="subcellular location">
    <subcellularLocation>
        <location evidence="1">Cell membrane</location>
        <topology evidence="1">Multi-pass membrane protein</topology>
    </subcellularLocation>
</comment>
<keyword evidence="5" id="KW-0677">Repeat</keyword>
<keyword evidence="9" id="KW-0472">Membrane</keyword>
<comment type="similarity">
    <text evidence="2">Belongs to the ABC transporter superfamily. ABCB family. Multidrug resistance exporter (TC 3.A.1.201) subfamily.</text>
</comment>
<evidence type="ECO:0000256" key="4">
    <source>
        <dbReference type="ARBA" id="ARBA00022692"/>
    </source>
</evidence>
<dbReference type="Pfam" id="PF00005">
    <property type="entry name" value="ABC_tran"/>
    <property type="match status" value="1"/>
</dbReference>
<dbReference type="EMBL" id="LN856231">
    <property type="protein sequence ID" value="CDQ06128.1"/>
    <property type="molecule type" value="Genomic_DNA"/>
</dbReference>
<dbReference type="InterPro" id="IPR003593">
    <property type="entry name" value="AAA+_ATPase"/>
</dbReference>
<dbReference type="PANTHER" id="PTHR43394:SF1">
    <property type="entry name" value="ATP-BINDING CASSETTE SUB-FAMILY B MEMBER 10, MITOCHONDRIAL"/>
    <property type="match status" value="1"/>
</dbReference>
<dbReference type="PROSITE" id="PS00211">
    <property type="entry name" value="ABC_TRANSPORTER_1"/>
    <property type="match status" value="1"/>
</dbReference>
<proteinExistence type="inferred from homology"/>
<keyword evidence="10" id="KW-0325">Glycoprotein</keyword>
<dbReference type="InterPro" id="IPR003439">
    <property type="entry name" value="ABC_transporter-like_ATP-bd"/>
</dbReference>
<sequence length="262" mass="29524">MKLLLFFFFFYQTLSQVLQGNIKLEDVQFAYPVNRNCLVLKGLTMEALKGKMVALVGSSGCGKSTVIQLIERFYDPISGKVMYDNTDVRYLNLYNIRNQIALVSQEPVLFNYSIRENIAYGLNDISQREIEEAAKQANAHDFIMKMKNGYDTVVGENGAHLSGGQKQRIAIARAIARNPTILLLDEATSALDAESEKMVQEALERTCYGRTCIVIAHRLSTIQNSDQILVMNHGAVIEFGTHEELLRFNGLYANLIEMQNLQ</sequence>
<dbReference type="SUPFAM" id="SSF52540">
    <property type="entry name" value="P-loop containing nucleoside triphosphate hydrolases"/>
    <property type="match status" value="1"/>
</dbReference>
<dbReference type="GO" id="GO:0015421">
    <property type="term" value="F:ABC-type oligopeptide transporter activity"/>
    <property type="evidence" value="ECO:0007669"/>
    <property type="project" value="TreeGrafter"/>
</dbReference>
<organism evidence="13">
    <name type="scientific">Brugia malayi</name>
    <name type="common">Filarial nematode worm</name>
    <dbReference type="NCBI Taxonomy" id="6279"/>
    <lineage>
        <taxon>Eukaryota</taxon>
        <taxon>Metazoa</taxon>
        <taxon>Ecdysozoa</taxon>
        <taxon>Nematoda</taxon>
        <taxon>Chromadorea</taxon>
        <taxon>Rhabditida</taxon>
        <taxon>Spirurina</taxon>
        <taxon>Spiruromorpha</taxon>
        <taxon>Filarioidea</taxon>
        <taxon>Onchocercidae</taxon>
        <taxon>Brugia</taxon>
    </lineage>
</organism>
<dbReference type="OMA" id="APIWVRR"/>
<evidence type="ECO:0000256" key="9">
    <source>
        <dbReference type="ARBA" id="ARBA00023136"/>
    </source>
</evidence>
<accession>A0A1I9G8F2</accession>
<protein>
    <submittedName>
        <fullName evidence="13">Bm6676</fullName>
    </submittedName>
</protein>
<keyword evidence="8" id="KW-1133">Transmembrane helix</keyword>
<dbReference type="SMART" id="SM00382">
    <property type="entry name" value="AAA"/>
    <property type="match status" value="1"/>
</dbReference>
<dbReference type="GO" id="GO:0005524">
    <property type="term" value="F:ATP binding"/>
    <property type="evidence" value="ECO:0007669"/>
    <property type="project" value="UniProtKB-KW"/>
</dbReference>
<dbReference type="GO" id="GO:0005886">
    <property type="term" value="C:plasma membrane"/>
    <property type="evidence" value="ECO:0007669"/>
    <property type="project" value="UniProtKB-SubCell"/>
</dbReference>
<evidence type="ECO:0000256" key="7">
    <source>
        <dbReference type="ARBA" id="ARBA00022840"/>
    </source>
</evidence>